<dbReference type="InterPro" id="IPR023631">
    <property type="entry name" value="Amidase_dom"/>
</dbReference>
<reference evidence="4" key="1">
    <citation type="journal article" date="2014" name="Int. J. Syst. Evol. Microbiol.">
        <title>Complete genome sequence of Corynebacterium casei LMG S-19264T (=DSM 44701T), isolated from a smear-ripened cheese.</title>
        <authorList>
            <consortium name="US DOE Joint Genome Institute (JGI-PGF)"/>
            <person name="Walter F."/>
            <person name="Albersmeier A."/>
            <person name="Kalinowski J."/>
            <person name="Ruckert C."/>
        </authorList>
    </citation>
    <scope>NUCLEOTIDE SEQUENCE</scope>
    <source>
        <strain evidence="4">CGMCC 1.12214</strain>
    </source>
</reference>
<dbReference type="SUPFAM" id="SSF75304">
    <property type="entry name" value="Amidase signature (AS) enzymes"/>
    <property type="match status" value="1"/>
</dbReference>
<evidence type="ECO:0000259" key="3">
    <source>
        <dbReference type="Pfam" id="PF01425"/>
    </source>
</evidence>
<reference evidence="4" key="2">
    <citation type="submission" date="2020-09" db="EMBL/GenBank/DDBJ databases">
        <authorList>
            <person name="Sun Q."/>
            <person name="Zhou Y."/>
        </authorList>
    </citation>
    <scope>NUCLEOTIDE SEQUENCE</scope>
    <source>
        <strain evidence="4">CGMCC 1.12214</strain>
    </source>
</reference>
<proteinExistence type="inferred from homology"/>
<dbReference type="GO" id="GO:0003824">
    <property type="term" value="F:catalytic activity"/>
    <property type="evidence" value="ECO:0007669"/>
    <property type="project" value="InterPro"/>
</dbReference>
<protein>
    <submittedName>
        <fullName evidence="4">Amidase</fullName>
    </submittedName>
</protein>
<comment type="similarity">
    <text evidence="1">Belongs to the amidase family.</text>
</comment>
<dbReference type="InterPro" id="IPR000120">
    <property type="entry name" value="Amidase"/>
</dbReference>
<dbReference type="AlphaFoldDB" id="A0A917IBF2"/>
<keyword evidence="5" id="KW-1185">Reference proteome</keyword>
<dbReference type="Gene3D" id="3.90.1300.10">
    <property type="entry name" value="Amidase signature (AS) domain"/>
    <property type="match status" value="1"/>
</dbReference>
<dbReference type="EMBL" id="BMES01000002">
    <property type="protein sequence ID" value="GGH29563.1"/>
    <property type="molecule type" value="Genomic_DNA"/>
</dbReference>
<sequence length="482" mass="50214">MNSEDIAFLSIRELGALLRGGDVTPLDLARIYLERLNGVGREIRAVVTVLDDVALREARLATEELAAGLDRGPLHGIPYGLKDIIAATGAPTTWGVFADQRFEREATVVTRLRNAGAVLAAKLATIEIAGGMGYDNPDASTTGPAANPWDTGRWTSGSSSGPAGAVSAAAVPFAIGSDTSGSILFPAAFTGTAGLRATYGRVSRAGAMTLCWTLDRLGPMCRTADDCGLVLEAIAGADPRDRSSLPQPYAYSRPEPRRLGFRFAVVDGCLDGAEPEVAANFERSLALLREIGTVETVELPDYPYGAVTQTISSAEAYAAFDEFIASGRIVELKARKAAGHRLAAAVLPAHDYIRAQRIRRMLADDVAALTARYDALLAPSLGVVATPVDEDFEYGLPRASGRRSLNLAGVLAGTPTVSVLNGFGEGGLPTGIQFAGAPLAENAILDAACALEQRLGLSALRPPLTSPGKARQTGDAGQAGAA</sequence>
<gene>
    <name evidence="4" type="ORF">GCM10007036_39560</name>
</gene>
<accession>A0A917IBF2</accession>
<evidence type="ECO:0000256" key="2">
    <source>
        <dbReference type="SAM" id="MobiDB-lite"/>
    </source>
</evidence>
<organism evidence="4 5">
    <name type="scientific">Alsobacter metallidurans</name>
    <dbReference type="NCBI Taxonomy" id="340221"/>
    <lineage>
        <taxon>Bacteria</taxon>
        <taxon>Pseudomonadati</taxon>
        <taxon>Pseudomonadota</taxon>
        <taxon>Alphaproteobacteria</taxon>
        <taxon>Hyphomicrobiales</taxon>
        <taxon>Alsobacteraceae</taxon>
        <taxon>Alsobacter</taxon>
    </lineage>
</organism>
<dbReference type="PANTHER" id="PTHR11895:SF7">
    <property type="entry name" value="GLUTAMYL-TRNA(GLN) AMIDOTRANSFERASE SUBUNIT A, MITOCHONDRIAL"/>
    <property type="match status" value="1"/>
</dbReference>
<dbReference type="PANTHER" id="PTHR11895">
    <property type="entry name" value="TRANSAMIDASE"/>
    <property type="match status" value="1"/>
</dbReference>
<name>A0A917IBF2_9HYPH</name>
<evidence type="ECO:0000256" key="1">
    <source>
        <dbReference type="ARBA" id="ARBA00009199"/>
    </source>
</evidence>
<dbReference type="InterPro" id="IPR036928">
    <property type="entry name" value="AS_sf"/>
</dbReference>
<dbReference type="Pfam" id="PF01425">
    <property type="entry name" value="Amidase"/>
    <property type="match status" value="1"/>
</dbReference>
<feature type="region of interest" description="Disordered" evidence="2">
    <location>
        <begin position="461"/>
        <end position="482"/>
    </location>
</feature>
<evidence type="ECO:0000313" key="5">
    <source>
        <dbReference type="Proteomes" id="UP000603912"/>
    </source>
</evidence>
<dbReference type="Proteomes" id="UP000603912">
    <property type="component" value="Unassembled WGS sequence"/>
</dbReference>
<comment type="caution">
    <text evidence="4">The sequence shown here is derived from an EMBL/GenBank/DDBJ whole genome shotgun (WGS) entry which is preliminary data.</text>
</comment>
<feature type="domain" description="Amidase" evidence="3">
    <location>
        <begin position="28"/>
        <end position="445"/>
    </location>
</feature>
<evidence type="ECO:0000313" key="4">
    <source>
        <dbReference type="EMBL" id="GGH29563.1"/>
    </source>
</evidence>
<dbReference type="RefSeq" id="WP_188519390.1">
    <property type="nucleotide sequence ID" value="NZ_BMES01000002.1"/>
</dbReference>